<evidence type="ECO:0000256" key="1">
    <source>
        <dbReference type="SAM" id="Phobius"/>
    </source>
</evidence>
<proteinExistence type="predicted"/>
<feature type="transmembrane region" description="Helical" evidence="1">
    <location>
        <begin position="265"/>
        <end position="284"/>
    </location>
</feature>
<accession>A0A3G5A083</accession>
<feature type="transmembrane region" description="Helical" evidence="1">
    <location>
        <begin position="9"/>
        <end position="26"/>
    </location>
</feature>
<reference evidence="2" key="1">
    <citation type="submission" date="2018-10" db="EMBL/GenBank/DDBJ databases">
        <title>Hidden diversity of soil giant viruses.</title>
        <authorList>
            <person name="Schulz F."/>
            <person name="Alteio L."/>
            <person name="Goudeau D."/>
            <person name="Ryan E.M."/>
            <person name="Malmstrom R.R."/>
            <person name="Blanchard J."/>
            <person name="Woyke T."/>
        </authorList>
    </citation>
    <scope>NUCLEOTIDE SEQUENCE</scope>
    <source>
        <strain evidence="2">HAV1</strain>
    </source>
</reference>
<gene>
    <name evidence="2" type="ORF">Harvfovirus3_7</name>
</gene>
<dbReference type="EMBL" id="MK072245">
    <property type="protein sequence ID" value="AYV80562.1"/>
    <property type="molecule type" value="Genomic_DNA"/>
</dbReference>
<keyword evidence="1" id="KW-0812">Transmembrane</keyword>
<sequence>MGFRELNGFLYVMGCVPLIVGIVFSINSEEDSFPYGESRETSVVTNTTSFIKGPVNCTYGNYSMDDYPVCVGDMADKCISEGKRCVEYKEINCTKSYYCNLMCPMELLEKDCIIALSQEKNCKVYIVDSSIRRGKVGYHTSSAFECKTPFRNATFVNYVCGFCGMVSDYYDVAGNTKEIQRCQSVCAKIEQNKVCQRGELLVYNFVKSKQFSVCGYLYRTVINKTCVHDDEKCISDFKNEDPNVVYSACGNTKWEGAGMNGNMDYIYLILFVVTFLFMTLFFCVSSKKNLEASPDKLFPLLAPSGMIQ</sequence>
<evidence type="ECO:0000313" key="2">
    <source>
        <dbReference type="EMBL" id="AYV80562.1"/>
    </source>
</evidence>
<protein>
    <submittedName>
        <fullName evidence="2">Uncharacterized protein</fullName>
    </submittedName>
</protein>
<name>A0A3G5A083_9VIRU</name>
<keyword evidence="1" id="KW-1133">Transmembrane helix</keyword>
<keyword evidence="1" id="KW-0472">Membrane</keyword>
<organism evidence="2">
    <name type="scientific">Harvfovirus sp</name>
    <dbReference type="NCBI Taxonomy" id="2487768"/>
    <lineage>
        <taxon>Viruses</taxon>
        <taxon>Varidnaviria</taxon>
        <taxon>Bamfordvirae</taxon>
        <taxon>Nucleocytoviricota</taxon>
        <taxon>Megaviricetes</taxon>
        <taxon>Imitervirales</taxon>
        <taxon>Mimiviridae</taxon>
        <taxon>Klosneuvirinae</taxon>
    </lineage>
</organism>